<dbReference type="GO" id="GO:0016020">
    <property type="term" value="C:membrane"/>
    <property type="evidence" value="ECO:0007669"/>
    <property type="project" value="UniProtKB-SubCell"/>
</dbReference>
<evidence type="ECO:0000256" key="15">
    <source>
        <dbReference type="ARBA" id="ARBA00041701"/>
    </source>
</evidence>
<dbReference type="PANTHER" id="PTHR48182:SF2">
    <property type="entry name" value="PROTEIN SERAC1"/>
    <property type="match status" value="1"/>
</dbReference>
<evidence type="ECO:0000256" key="7">
    <source>
        <dbReference type="ARBA" id="ARBA00022989"/>
    </source>
</evidence>
<keyword evidence="12" id="KW-1208">Phospholipid metabolism</keyword>
<dbReference type="GO" id="GO:0008654">
    <property type="term" value="P:phospholipid biosynthetic process"/>
    <property type="evidence" value="ECO:0007669"/>
    <property type="project" value="UniProtKB-KW"/>
</dbReference>
<evidence type="ECO:0000256" key="6">
    <source>
        <dbReference type="ARBA" id="ARBA00022824"/>
    </source>
</evidence>
<protein>
    <recommendedName>
        <fullName evidence="14">Protein SERAC1</fullName>
    </recommendedName>
    <alternativeName>
        <fullName evidence="15">Serine active site-containing protein 1</fullName>
    </alternativeName>
</protein>
<dbReference type="SUPFAM" id="SSF48371">
    <property type="entry name" value="ARM repeat"/>
    <property type="match status" value="1"/>
</dbReference>
<keyword evidence="11" id="KW-0594">Phospholipid biosynthesis</keyword>
<dbReference type="InterPro" id="IPR011989">
    <property type="entry name" value="ARM-like"/>
</dbReference>
<keyword evidence="4" id="KW-0444">Lipid biosynthesis</keyword>
<dbReference type="EMBL" id="MRZV01000527">
    <property type="protein sequence ID" value="PIK48333.1"/>
    <property type="molecule type" value="Genomic_DNA"/>
</dbReference>
<organism evidence="16 17">
    <name type="scientific">Stichopus japonicus</name>
    <name type="common">Sea cucumber</name>
    <dbReference type="NCBI Taxonomy" id="307972"/>
    <lineage>
        <taxon>Eukaryota</taxon>
        <taxon>Metazoa</taxon>
        <taxon>Echinodermata</taxon>
        <taxon>Eleutherozoa</taxon>
        <taxon>Echinozoa</taxon>
        <taxon>Holothuroidea</taxon>
        <taxon>Aspidochirotacea</taxon>
        <taxon>Aspidochirotida</taxon>
        <taxon>Stichopodidae</taxon>
        <taxon>Apostichopus</taxon>
    </lineage>
</organism>
<gene>
    <name evidence="16" type="ORF">BSL78_14782</name>
</gene>
<keyword evidence="8" id="KW-0443">Lipid metabolism</keyword>
<evidence type="ECO:0000256" key="10">
    <source>
        <dbReference type="ARBA" id="ARBA00023136"/>
    </source>
</evidence>
<proteinExistence type="inferred from homology"/>
<keyword evidence="10" id="KW-0472">Membrane</keyword>
<dbReference type="GO" id="GO:0005783">
    <property type="term" value="C:endoplasmic reticulum"/>
    <property type="evidence" value="ECO:0007669"/>
    <property type="project" value="UniProtKB-SubCell"/>
</dbReference>
<evidence type="ECO:0000256" key="3">
    <source>
        <dbReference type="ARBA" id="ARBA00004240"/>
    </source>
</evidence>
<reference evidence="16 17" key="1">
    <citation type="journal article" date="2017" name="PLoS Biol.">
        <title>The sea cucumber genome provides insights into morphological evolution and visceral regeneration.</title>
        <authorList>
            <person name="Zhang X."/>
            <person name="Sun L."/>
            <person name="Yuan J."/>
            <person name="Sun Y."/>
            <person name="Gao Y."/>
            <person name="Zhang L."/>
            <person name="Li S."/>
            <person name="Dai H."/>
            <person name="Hamel J.F."/>
            <person name="Liu C."/>
            <person name="Yu Y."/>
            <person name="Liu S."/>
            <person name="Lin W."/>
            <person name="Guo K."/>
            <person name="Jin S."/>
            <person name="Xu P."/>
            <person name="Storey K.B."/>
            <person name="Huan P."/>
            <person name="Zhang T."/>
            <person name="Zhou Y."/>
            <person name="Zhang J."/>
            <person name="Lin C."/>
            <person name="Li X."/>
            <person name="Xing L."/>
            <person name="Huo D."/>
            <person name="Sun M."/>
            <person name="Wang L."/>
            <person name="Mercier A."/>
            <person name="Li F."/>
            <person name="Yang H."/>
            <person name="Xiang J."/>
        </authorList>
    </citation>
    <scope>NUCLEOTIDE SEQUENCE [LARGE SCALE GENOMIC DNA]</scope>
    <source>
        <strain evidence="16">Shaxun</strain>
        <tissue evidence="16">Muscle</tissue>
    </source>
</reference>
<dbReference type="SUPFAM" id="SSF53474">
    <property type="entry name" value="alpha/beta-Hydrolases"/>
    <property type="match status" value="1"/>
</dbReference>
<evidence type="ECO:0000256" key="8">
    <source>
        <dbReference type="ARBA" id="ARBA00023098"/>
    </source>
</evidence>
<comment type="subcellular location">
    <subcellularLocation>
        <location evidence="3">Endoplasmic reticulum</location>
    </subcellularLocation>
    <subcellularLocation>
        <location evidence="1">Membrane</location>
        <topology evidence="1">Single-pass membrane protein</topology>
    </subcellularLocation>
    <subcellularLocation>
        <location evidence="2">Mitochondrion</location>
    </subcellularLocation>
</comment>
<keyword evidence="9" id="KW-0496">Mitochondrion</keyword>
<dbReference type="Gene3D" id="1.25.10.10">
    <property type="entry name" value="Leucine-rich Repeat Variant"/>
    <property type="match status" value="1"/>
</dbReference>
<dbReference type="OrthoDB" id="5086500at2759"/>
<dbReference type="InterPro" id="IPR052374">
    <property type="entry name" value="SERAC1"/>
</dbReference>
<comment type="caution">
    <text evidence="16">The sequence shown here is derived from an EMBL/GenBank/DDBJ whole genome shotgun (WGS) entry which is preliminary data.</text>
</comment>
<evidence type="ECO:0000256" key="5">
    <source>
        <dbReference type="ARBA" id="ARBA00022692"/>
    </source>
</evidence>
<name>A0A2G8KK01_STIJA</name>
<keyword evidence="5" id="KW-0812">Transmembrane</keyword>
<accession>A0A2G8KK01</accession>
<dbReference type="GO" id="GO:0005739">
    <property type="term" value="C:mitochondrion"/>
    <property type="evidence" value="ECO:0007669"/>
    <property type="project" value="UniProtKB-SubCell"/>
</dbReference>
<dbReference type="Proteomes" id="UP000230750">
    <property type="component" value="Unassembled WGS sequence"/>
</dbReference>
<keyword evidence="6" id="KW-0256">Endoplasmic reticulum</keyword>
<sequence>MTSLTCLRRISNQSVKEGKISKFSRKVKVGSALLTCAASGGLLYVGYRHLDKSVHYKPEVTGSEGAGKYIYLKPFNAKQDDLVTHVKSKVQWNYHALESIVLENGETGWTSFLPFGRKKHRLWNDPRLLLLKAQSENREERLAAVRALAKRHIWHDHEYRMVAQSCDRRTLIGLARINNVDERFFLPPPTVQTSEETVEDELRKLLATLPKTSIDPCTKYFTMLALREGQSSQADDQTGSLVFGGNHLSFITSLSKVPEESLFSSYLLALVSHSEVISHCKELVRLGALQILMRIYQRQPHSPKVNCYLAQIIANMAVCEALHAEIVQAGWVTLLVKWKKSKFTELASQASRALANLDRDDINSKEVRYANGINIIHPLGRTRKPIHADVVFVHGLMGGAFYTWRQGQENQDKEKLVSLTDGALATPMNDENQIDSERPWVSRFTDCWPKSWLAKDCPNIRILTITYDTQLTEWVSKCPFESEKRSISQRSGEIIHKLREAGLGQRPIIWVTHSMGGLLVKQMILDSENLASDETTSGKSSTSIAGQTRAVIFYSTPHHGTSLAAYSQQAKYLLLPSVEVKELVQGSPYLRSLHGRFRAFVQAKQIPILSFGEKKATNIGLSIRTLVVPASSSNPGFGEHYDLDMNHLNICKPASHTSPLYQLTLQFINTNLQQSFTSELTEKLSHELEDDESEKLLSMLGMTFGD</sequence>
<evidence type="ECO:0000313" key="17">
    <source>
        <dbReference type="Proteomes" id="UP000230750"/>
    </source>
</evidence>
<keyword evidence="17" id="KW-1185">Reference proteome</keyword>
<evidence type="ECO:0000256" key="13">
    <source>
        <dbReference type="ARBA" id="ARBA00038024"/>
    </source>
</evidence>
<dbReference type="PANTHER" id="PTHR48182">
    <property type="entry name" value="PROTEIN SERAC1"/>
    <property type="match status" value="1"/>
</dbReference>
<dbReference type="Gene3D" id="3.40.50.1820">
    <property type="entry name" value="alpha/beta hydrolase"/>
    <property type="match status" value="1"/>
</dbReference>
<evidence type="ECO:0000256" key="12">
    <source>
        <dbReference type="ARBA" id="ARBA00023264"/>
    </source>
</evidence>
<evidence type="ECO:0000256" key="1">
    <source>
        <dbReference type="ARBA" id="ARBA00004167"/>
    </source>
</evidence>
<dbReference type="InterPro" id="IPR016024">
    <property type="entry name" value="ARM-type_fold"/>
</dbReference>
<comment type="similarity">
    <text evidence="13">Belongs to the SERAC1 family.</text>
</comment>
<evidence type="ECO:0000256" key="11">
    <source>
        <dbReference type="ARBA" id="ARBA00023209"/>
    </source>
</evidence>
<evidence type="ECO:0000256" key="9">
    <source>
        <dbReference type="ARBA" id="ARBA00023128"/>
    </source>
</evidence>
<evidence type="ECO:0000256" key="4">
    <source>
        <dbReference type="ARBA" id="ARBA00022516"/>
    </source>
</evidence>
<keyword evidence="7" id="KW-1133">Transmembrane helix</keyword>
<dbReference type="STRING" id="307972.A0A2G8KK01"/>
<evidence type="ECO:0000313" key="16">
    <source>
        <dbReference type="EMBL" id="PIK48333.1"/>
    </source>
</evidence>
<evidence type="ECO:0000256" key="2">
    <source>
        <dbReference type="ARBA" id="ARBA00004173"/>
    </source>
</evidence>
<evidence type="ECO:0000256" key="14">
    <source>
        <dbReference type="ARBA" id="ARBA00040991"/>
    </source>
</evidence>
<dbReference type="InterPro" id="IPR029058">
    <property type="entry name" value="AB_hydrolase_fold"/>
</dbReference>
<dbReference type="AlphaFoldDB" id="A0A2G8KK01"/>